<dbReference type="GO" id="GO:0005516">
    <property type="term" value="F:calmodulin binding"/>
    <property type="evidence" value="ECO:0007669"/>
    <property type="project" value="InterPro"/>
</dbReference>
<feature type="compositionally biased region" description="Basic and acidic residues" evidence="1">
    <location>
        <begin position="557"/>
        <end position="579"/>
    </location>
</feature>
<accession>A0AAW1WQZ4</accession>
<feature type="compositionally biased region" description="Polar residues" evidence="1">
    <location>
        <begin position="586"/>
        <end position="599"/>
    </location>
</feature>
<dbReference type="AlphaFoldDB" id="A0AAW1WQZ4"/>
<evidence type="ECO:0000259" key="2">
    <source>
        <dbReference type="SMART" id="SM01054"/>
    </source>
</evidence>
<gene>
    <name evidence="3" type="ORF">M0R45_023320</name>
</gene>
<feature type="region of interest" description="Disordered" evidence="1">
    <location>
        <begin position="458"/>
        <end position="734"/>
    </location>
</feature>
<evidence type="ECO:0000313" key="3">
    <source>
        <dbReference type="EMBL" id="KAK9926066.1"/>
    </source>
</evidence>
<evidence type="ECO:0000313" key="4">
    <source>
        <dbReference type="Proteomes" id="UP001457282"/>
    </source>
</evidence>
<feature type="region of interest" description="Disordered" evidence="1">
    <location>
        <begin position="399"/>
        <end position="444"/>
    </location>
</feature>
<dbReference type="Proteomes" id="UP001457282">
    <property type="component" value="Unassembled WGS sequence"/>
</dbReference>
<keyword evidence="4" id="KW-1185">Reference proteome</keyword>
<feature type="compositionally biased region" description="Acidic residues" evidence="1">
    <location>
        <begin position="338"/>
        <end position="348"/>
    </location>
</feature>
<comment type="caution">
    <text evidence="3">The sequence shown here is derived from an EMBL/GenBank/DDBJ whole genome shotgun (WGS) entry which is preliminary data.</text>
</comment>
<organism evidence="3 4">
    <name type="scientific">Rubus argutus</name>
    <name type="common">Southern blackberry</name>
    <dbReference type="NCBI Taxonomy" id="59490"/>
    <lineage>
        <taxon>Eukaryota</taxon>
        <taxon>Viridiplantae</taxon>
        <taxon>Streptophyta</taxon>
        <taxon>Embryophyta</taxon>
        <taxon>Tracheophyta</taxon>
        <taxon>Spermatophyta</taxon>
        <taxon>Magnoliopsida</taxon>
        <taxon>eudicotyledons</taxon>
        <taxon>Gunneridae</taxon>
        <taxon>Pentapetalae</taxon>
        <taxon>rosids</taxon>
        <taxon>fabids</taxon>
        <taxon>Rosales</taxon>
        <taxon>Rosaceae</taxon>
        <taxon>Rosoideae</taxon>
        <taxon>Rosoideae incertae sedis</taxon>
        <taxon>Rubus</taxon>
    </lineage>
</organism>
<feature type="compositionally biased region" description="Polar residues" evidence="1">
    <location>
        <begin position="430"/>
        <end position="444"/>
    </location>
</feature>
<feature type="compositionally biased region" description="Polar residues" evidence="1">
    <location>
        <begin position="525"/>
        <end position="536"/>
    </location>
</feature>
<reference evidence="3 4" key="1">
    <citation type="journal article" date="2023" name="G3 (Bethesda)">
        <title>A chromosome-length genome assembly and annotation of blackberry (Rubus argutus, cv. 'Hillquist').</title>
        <authorList>
            <person name="Bruna T."/>
            <person name="Aryal R."/>
            <person name="Dudchenko O."/>
            <person name="Sargent D.J."/>
            <person name="Mead D."/>
            <person name="Buti M."/>
            <person name="Cavallini A."/>
            <person name="Hytonen T."/>
            <person name="Andres J."/>
            <person name="Pham M."/>
            <person name="Weisz D."/>
            <person name="Mascagni F."/>
            <person name="Usai G."/>
            <person name="Natali L."/>
            <person name="Bassil N."/>
            <person name="Fernandez G.E."/>
            <person name="Lomsadze A."/>
            <person name="Armour M."/>
            <person name="Olukolu B."/>
            <person name="Poorten T."/>
            <person name="Britton C."/>
            <person name="Davik J."/>
            <person name="Ashrafi H."/>
            <person name="Aiden E.L."/>
            <person name="Borodovsky M."/>
            <person name="Worthington M."/>
        </authorList>
    </citation>
    <scope>NUCLEOTIDE SEQUENCE [LARGE SCALE GENOMIC DNA]</scope>
    <source>
        <strain evidence="3">PI 553951</strain>
    </source>
</reference>
<protein>
    <recommendedName>
        <fullName evidence="2">Calmodulin-binding domain-containing protein</fullName>
    </recommendedName>
</protein>
<feature type="compositionally biased region" description="Basic residues" evidence="1">
    <location>
        <begin position="713"/>
        <end position="723"/>
    </location>
</feature>
<proteinExistence type="predicted"/>
<evidence type="ECO:0000256" key="1">
    <source>
        <dbReference type="SAM" id="MobiDB-lite"/>
    </source>
</evidence>
<dbReference type="SMART" id="SM01054">
    <property type="entry name" value="CaM_binding"/>
    <property type="match status" value="1"/>
</dbReference>
<feature type="compositionally biased region" description="Low complexity" evidence="1">
    <location>
        <begin position="502"/>
        <end position="517"/>
    </location>
</feature>
<dbReference type="PANTHER" id="PTHR33349:SF41">
    <property type="entry name" value="EMB|CAB62594.1"/>
    <property type="match status" value="1"/>
</dbReference>
<dbReference type="EMBL" id="JBEDUW010000005">
    <property type="protein sequence ID" value="KAK9926066.1"/>
    <property type="molecule type" value="Genomic_DNA"/>
</dbReference>
<dbReference type="InterPro" id="IPR012417">
    <property type="entry name" value="CaM-bd_dom_pln"/>
</dbReference>
<feature type="compositionally biased region" description="Low complexity" evidence="1">
    <location>
        <begin position="670"/>
        <end position="686"/>
    </location>
</feature>
<dbReference type="PANTHER" id="PTHR33349">
    <property type="entry name" value="EMB|CAB62594.1"/>
    <property type="match status" value="1"/>
</dbReference>
<feature type="compositionally biased region" description="Basic and acidic residues" evidence="1">
    <location>
        <begin position="489"/>
        <end position="499"/>
    </location>
</feature>
<feature type="region of interest" description="Disordered" evidence="1">
    <location>
        <begin position="367"/>
        <end position="386"/>
    </location>
</feature>
<feature type="domain" description="Calmodulin-binding" evidence="2">
    <location>
        <begin position="833"/>
        <end position="926"/>
    </location>
</feature>
<feature type="region of interest" description="Disordered" evidence="1">
    <location>
        <begin position="52"/>
        <end position="97"/>
    </location>
</feature>
<feature type="compositionally biased region" description="Basic and acidic residues" evidence="1">
    <location>
        <begin position="412"/>
        <end position="426"/>
    </location>
</feature>
<name>A0AAW1WQZ4_RUBAR</name>
<dbReference type="Pfam" id="PF07839">
    <property type="entry name" value="CaM_binding"/>
    <property type="match status" value="1"/>
</dbReference>
<feature type="region of interest" description="Disordered" evidence="1">
    <location>
        <begin position="140"/>
        <end position="167"/>
    </location>
</feature>
<feature type="compositionally biased region" description="Low complexity" evidence="1">
    <location>
        <begin position="605"/>
        <end position="617"/>
    </location>
</feature>
<sequence>MEVENIGIPVILQDLKVICDDARRNSNSVISQEIEPNGSDNRRHSIALVPQEMESEGGDRMVPVFPQETEPNGDDFRKDSVPLIPQEAEPSGDESDDSVVVITPEIEPEGCDIRRNSIPMVHEETDADGDDISRNSIPVITEEMDPNGGDVRRNSFTGVPQEMEPKDGDIRRNSVIVIPVGIEANGADIRRRSIARKIQSRYLRASISSCHDYCKYGMRKGCGDENFETSPSADRKRTSTINSPDSFVTEKRVISVIKKGTVSLKKVSSPFKEVDVPMEDSIHLKGKRGQLEPSSKVIPTVSPDAENLNNSSVTEKNVIALTKKGDSLEKEIDVTMEDSMDLEEEPEQLEPSSLPGSVRSLRNSKVISTINPKPSPDSGTKKLNSSVVTEKRVLSLTKREAVSSRKASSPFKEIDASTKDSNDLKVKSRISPNPSQDSETRKLNNSVVIKKNVLSLKKKETASPKNETSSFEEIDASMEEQGSSNKGNSETRKSKEAPDRYSSGGNRSIRNNNRRTSLPGETKTMGLQTVSLSSQHSNKRDSNTNIGSPYNLKGLSHLKDQNDTGKGEPEPPGDKDMPEKVLYVIESSTQNSNVESTPNGVRVPKLSQSSSLSFQGKSLKHARKGISRAGSSPSSVKKLKPVIGVHSRSARPLGPEHKGLRRTPRVNQASLSPSSSSSSMSISLSESTHDKENGATSQHDTIGTVMPMGNSKVQHRSTPRRSGVHGSGNKNSVPRKLTFRRGRVVTLQPENTTPRRLKFRRVRLAVEIQNSTTRGSIGNVRKEVDDGQSNGAGIMKRASNARKEVGDRQSNGVGIKRGIIGNVRKEVDDGQSNGAQIISEKAVLRNEGQVEVSPRKSLRRKGLSVGLWNGIRSNPEKVVLRHRVVGGKKDDQKLFNNVIEETASKLVETRKSKVRALVGAFETVISLQDIRPAATADAC</sequence>
<feature type="region of interest" description="Disordered" evidence="1">
    <location>
        <begin position="338"/>
        <end position="362"/>
    </location>
</feature>